<protein>
    <recommendedName>
        <fullName evidence="4">ABC transporter permease</fullName>
    </recommendedName>
</protein>
<comment type="caution">
    <text evidence="2">The sequence shown here is derived from an EMBL/GenBank/DDBJ whole genome shotgun (WGS) entry which is preliminary data.</text>
</comment>
<feature type="transmembrane region" description="Helical" evidence="1">
    <location>
        <begin position="324"/>
        <end position="343"/>
    </location>
</feature>
<keyword evidence="3" id="KW-1185">Reference proteome</keyword>
<feature type="transmembrane region" description="Helical" evidence="1">
    <location>
        <begin position="183"/>
        <end position="203"/>
    </location>
</feature>
<dbReference type="AlphaFoldDB" id="A0A3M8A422"/>
<evidence type="ECO:0000313" key="2">
    <source>
        <dbReference type="EMBL" id="RNB45963.1"/>
    </source>
</evidence>
<dbReference type="EMBL" id="RHHB01000039">
    <property type="protein sequence ID" value="RNB45963.1"/>
    <property type="molecule type" value="Genomic_DNA"/>
</dbReference>
<accession>A0A3M8A422</accession>
<keyword evidence="1" id="KW-1133">Transmembrane helix</keyword>
<feature type="transmembrane region" description="Helical" evidence="1">
    <location>
        <begin position="238"/>
        <end position="263"/>
    </location>
</feature>
<reference evidence="2 3" key="1">
    <citation type="submission" date="2018-10" db="EMBL/GenBank/DDBJ databases">
        <title>Isolation, diversity and antibacterial activity of antinobacteria from the wheat rhizosphere soil.</title>
        <authorList>
            <person name="Sun T."/>
        </authorList>
    </citation>
    <scope>NUCLEOTIDE SEQUENCE [LARGE SCALE GENOMIC DNA]</scope>
    <source>
        <strain evidence="2 3">SJ-23</strain>
    </source>
</reference>
<evidence type="ECO:0000256" key="1">
    <source>
        <dbReference type="SAM" id="Phobius"/>
    </source>
</evidence>
<keyword evidence="1" id="KW-0472">Membrane</keyword>
<evidence type="ECO:0008006" key="4">
    <source>
        <dbReference type="Google" id="ProtNLM"/>
    </source>
</evidence>
<dbReference type="Proteomes" id="UP000275048">
    <property type="component" value="Unassembled WGS sequence"/>
</dbReference>
<gene>
    <name evidence="2" type="ORF">EDM22_14905</name>
</gene>
<keyword evidence="1" id="KW-0812">Transmembrane</keyword>
<evidence type="ECO:0000313" key="3">
    <source>
        <dbReference type="Proteomes" id="UP000275048"/>
    </source>
</evidence>
<proteinExistence type="predicted"/>
<organism evidence="2 3">
    <name type="scientific">Agromyces tardus</name>
    <dbReference type="NCBI Taxonomy" id="2583849"/>
    <lineage>
        <taxon>Bacteria</taxon>
        <taxon>Bacillati</taxon>
        <taxon>Actinomycetota</taxon>
        <taxon>Actinomycetes</taxon>
        <taxon>Micrococcales</taxon>
        <taxon>Microbacteriaceae</taxon>
        <taxon>Agromyces</taxon>
    </lineage>
</organism>
<name>A0A3M8A422_9MICO</name>
<feature type="transmembrane region" description="Helical" evidence="1">
    <location>
        <begin position="210"/>
        <end position="232"/>
    </location>
</feature>
<feature type="transmembrane region" description="Helical" evidence="1">
    <location>
        <begin position="270"/>
        <end position="293"/>
    </location>
</feature>
<sequence length="376" mass="37442">MAVVVAVIVLAFSWPAVTSEPKDLPLAISGPDASVAQVETAIDAKAEGAFALERVDDRDAAVAAIERREAYGAIVLGAAPTDAPEVLTSSAANITVAQTLTALAAQLQAQIDTQVDAQVQAALDQAAATIQALAAGQAPPAGAVPPAAGAGDGAPQIPQVTVVVTDVVPLADSDPRGTGLTAAMFPLVLGGMIGGIGLAFLVIGAVRRVVAVLVYSAVGGLVLTGILQGWYGALQGDYWLNAGAIALALAAIAAPITGFVALLGRAGIALGAVTFVLIANPISAATIPVQFLAEPWGAVGQWFPPGAAANLLRSLSYFPAADTAFPWLVLAGWAAGGILLSLIGHFRTAGGAEPDAEAAHADDVEADAAREPALAG</sequence>